<evidence type="ECO:0000256" key="1">
    <source>
        <dbReference type="SAM" id="MobiDB-lite"/>
    </source>
</evidence>
<evidence type="ECO:0000313" key="3">
    <source>
        <dbReference type="EMBL" id="QEL11099.1"/>
    </source>
</evidence>
<organism evidence="3 4">
    <name type="scientific">Kushneria phosphatilytica</name>
    <dbReference type="NCBI Taxonomy" id="657387"/>
    <lineage>
        <taxon>Bacteria</taxon>
        <taxon>Pseudomonadati</taxon>
        <taxon>Pseudomonadota</taxon>
        <taxon>Gammaproteobacteria</taxon>
        <taxon>Oceanospirillales</taxon>
        <taxon>Halomonadaceae</taxon>
        <taxon>Kushneria</taxon>
    </lineage>
</organism>
<feature type="compositionally biased region" description="Basic and acidic residues" evidence="1">
    <location>
        <begin position="248"/>
        <end position="264"/>
    </location>
</feature>
<keyword evidence="4" id="KW-1185">Reference proteome</keyword>
<dbReference type="Pfam" id="PF11740">
    <property type="entry name" value="KfrA_N"/>
    <property type="match status" value="1"/>
</dbReference>
<protein>
    <recommendedName>
        <fullName evidence="2">KfrA N-terminal DNA-binding domain-containing protein</fullName>
    </recommendedName>
</protein>
<sequence>MARNGVQYQDVQRAIETLIQRGDTPSVQRIREVLGTGSFTTISDHLREWRTRREENRDTPLPQAIPERLQEALYGLWQQAQEEAHEALSFYRRQADEDIQQCREETRIAQRLAEDAEQRLQALGERFDANEARLEEKTTALARQESELAQLRSQCEDREQRLAMRDAQIEALSEERERQEREHQQTIEQAEQNHRKRLAQEESRHETAENRLMQLLDSARHEKQEAEKQSRRRQEQLEERIEKMTAQVEEQRRALQEEERKTRELSSQIKQSEKALQESHAREERLSGEITENEQEMTRLRTEIRVLQERLSRAPMPPFVY</sequence>
<dbReference type="Proteomes" id="UP000322553">
    <property type="component" value="Chromosome"/>
</dbReference>
<evidence type="ECO:0000259" key="2">
    <source>
        <dbReference type="Pfam" id="PF11740"/>
    </source>
</evidence>
<dbReference type="OrthoDB" id="583532at2"/>
<dbReference type="RefSeq" id="WP_070977456.1">
    <property type="nucleotide sequence ID" value="NZ_CP043420.1"/>
</dbReference>
<dbReference type="KEGG" id="kuy:FY550_08120"/>
<feature type="domain" description="KfrA N-terminal DNA-binding" evidence="2">
    <location>
        <begin position="8"/>
        <end position="119"/>
    </location>
</feature>
<dbReference type="STRING" id="657387.BH688_04375"/>
<dbReference type="AlphaFoldDB" id="A0A1S1NRQ4"/>
<accession>A0A1S1NRQ4</accession>
<name>A0A1S1NRQ4_9GAMM</name>
<feature type="region of interest" description="Disordered" evidence="1">
    <location>
        <begin position="173"/>
        <end position="207"/>
    </location>
</feature>
<feature type="compositionally biased region" description="Basic and acidic residues" evidence="1">
    <location>
        <begin position="271"/>
        <end position="287"/>
    </location>
</feature>
<reference evidence="3 4" key="1">
    <citation type="submission" date="2019-08" db="EMBL/GenBank/DDBJ databases">
        <title>Complete genome sequence of Kushneria sp. YCWA18, a halophilic phosphate-solubilizing bacterium isolated from Daqiao saltern in China.</title>
        <authorList>
            <person name="Du G.-X."/>
            <person name="Qu L.-Y."/>
        </authorList>
    </citation>
    <scope>NUCLEOTIDE SEQUENCE [LARGE SCALE GENOMIC DNA]</scope>
    <source>
        <strain evidence="3 4">YCWA18</strain>
    </source>
</reference>
<feature type="region of interest" description="Disordered" evidence="1">
    <location>
        <begin position="248"/>
        <end position="297"/>
    </location>
</feature>
<feature type="compositionally biased region" description="Basic and acidic residues" evidence="1">
    <location>
        <begin position="173"/>
        <end position="185"/>
    </location>
</feature>
<dbReference type="InterPro" id="IPR021104">
    <property type="entry name" value="KfrA_DNA-bd_N"/>
</dbReference>
<gene>
    <name evidence="3" type="ORF">FY550_08120</name>
</gene>
<feature type="compositionally biased region" description="Basic and acidic residues" evidence="1">
    <location>
        <begin position="198"/>
        <end position="207"/>
    </location>
</feature>
<evidence type="ECO:0000313" key="4">
    <source>
        <dbReference type="Proteomes" id="UP000322553"/>
    </source>
</evidence>
<proteinExistence type="predicted"/>
<dbReference type="EMBL" id="CP043420">
    <property type="protein sequence ID" value="QEL11099.1"/>
    <property type="molecule type" value="Genomic_DNA"/>
</dbReference>